<dbReference type="EMBL" id="UGLZ01000005">
    <property type="protein sequence ID" value="STV39425.1"/>
    <property type="molecule type" value="Genomic_DNA"/>
</dbReference>
<dbReference type="GO" id="GO:0015385">
    <property type="term" value="F:sodium:proton antiporter activity"/>
    <property type="evidence" value="ECO:0007669"/>
    <property type="project" value="InterPro"/>
</dbReference>
<name>A0A378BGS8_KLEPO</name>
<evidence type="ECO:0000256" key="1">
    <source>
        <dbReference type="SAM" id="Phobius"/>
    </source>
</evidence>
<keyword evidence="3" id="KW-1185">Reference proteome</keyword>
<sequence length="56" mass="6295">MVWMALPYTIVLTLVGLLCVEFTLMPVTDWLLAHGWLVTPQPALSQFLPGFARAHQ</sequence>
<evidence type="ECO:0000313" key="2">
    <source>
        <dbReference type="EMBL" id="STV39425.1"/>
    </source>
</evidence>
<dbReference type="AlphaFoldDB" id="A0A378BGS8"/>
<feature type="transmembrane region" description="Helical" evidence="1">
    <location>
        <begin position="6"/>
        <end position="24"/>
    </location>
</feature>
<keyword evidence="1" id="KW-0472">Membrane</keyword>
<proteinExistence type="predicted"/>
<dbReference type="InterPro" id="IPR004671">
    <property type="entry name" value="Na+/H+_antiporter_NhaB"/>
</dbReference>
<evidence type="ECO:0000313" key="3">
    <source>
        <dbReference type="Proteomes" id="UP000255382"/>
    </source>
</evidence>
<keyword evidence="1" id="KW-1133">Transmembrane helix</keyword>
<organism evidence="2 3">
    <name type="scientific">Klebsiella pneumoniae subsp. ozaenae</name>
    <dbReference type="NCBI Taxonomy" id="574"/>
    <lineage>
        <taxon>Bacteria</taxon>
        <taxon>Pseudomonadati</taxon>
        <taxon>Pseudomonadota</taxon>
        <taxon>Gammaproteobacteria</taxon>
        <taxon>Enterobacterales</taxon>
        <taxon>Enterobacteriaceae</taxon>
        <taxon>Klebsiella/Raoultella group</taxon>
        <taxon>Klebsiella</taxon>
        <taxon>Klebsiella pneumoniae complex</taxon>
    </lineage>
</organism>
<dbReference type="GO" id="GO:0016020">
    <property type="term" value="C:membrane"/>
    <property type="evidence" value="ECO:0007669"/>
    <property type="project" value="InterPro"/>
</dbReference>
<protein>
    <submittedName>
        <fullName evidence="2">Sodium/proton antiporter</fullName>
    </submittedName>
</protein>
<gene>
    <name evidence="2" type="primary">nhaB_2</name>
    <name evidence="2" type="ORF">NCTC5050_04870</name>
</gene>
<accession>A0A378BGS8</accession>
<dbReference type="Pfam" id="PF06450">
    <property type="entry name" value="NhaB"/>
    <property type="match status" value="1"/>
</dbReference>
<reference evidence="2 3" key="1">
    <citation type="submission" date="2018-06" db="EMBL/GenBank/DDBJ databases">
        <authorList>
            <consortium name="Pathogen Informatics"/>
            <person name="Doyle S."/>
        </authorList>
    </citation>
    <scope>NUCLEOTIDE SEQUENCE [LARGE SCALE GENOMIC DNA]</scope>
    <source>
        <strain evidence="2 3">NCTC5050</strain>
    </source>
</reference>
<keyword evidence="1" id="KW-0812">Transmembrane</keyword>
<dbReference type="Proteomes" id="UP000255382">
    <property type="component" value="Unassembled WGS sequence"/>
</dbReference>